<feature type="compositionally biased region" description="Polar residues" evidence="2">
    <location>
        <begin position="1"/>
        <end position="17"/>
    </location>
</feature>
<sequence>MSNAKVTESPKEPSSGTRPVLRQVGNRTTRAGKPPGSAAREEPKRGTRKPDVRVSVPVRNVSADSSSSSGSSSGGSSLKAVVARPMRRQNVVKKPVKVVPEGEGGLGSPLPSLAPLLTKRRCAWITLNSDPLYVSFHDEEWGVPIHDDRKLFELLVLSQVFAELSWPTILNKRETFREMFDNFDPVSIAKFSEKKIISFKSCGSSLLSELKLRAVVENARQLLKVVVEFGSFNHYCWTFVNHKPIANGFRYARQVPVRTPKAEAISKDLMRRGFRCVGPTVVYSFMQAAGVANDHLSSCFRYKECVLLDGKMNAEETLTKELDSGCSLEP</sequence>
<evidence type="ECO:0000313" key="3">
    <source>
        <dbReference type="EMBL" id="JAT60968.1"/>
    </source>
</evidence>
<accession>A0A1D1Z255</accession>
<dbReference type="EMBL" id="GDJX01006968">
    <property type="protein sequence ID" value="JAT60968.1"/>
    <property type="molecule type" value="Transcribed_RNA"/>
</dbReference>
<evidence type="ECO:0000256" key="2">
    <source>
        <dbReference type="SAM" id="MobiDB-lite"/>
    </source>
</evidence>
<dbReference type="PANTHER" id="PTHR31116:SF25">
    <property type="entry name" value="DNA GLYCOSYLASE SUPERFAMILY PROTEIN"/>
    <property type="match status" value="1"/>
</dbReference>
<evidence type="ECO:0000256" key="1">
    <source>
        <dbReference type="PIRSR" id="PIRSR605019-1"/>
    </source>
</evidence>
<reference evidence="3" key="1">
    <citation type="submission" date="2015-07" db="EMBL/GenBank/DDBJ databases">
        <title>Transcriptome Assembly of Anthurium amnicola.</title>
        <authorList>
            <person name="Suzuki J."/>
        </authorList>
    </citation>
    <scope>NUCLEOTIDE SEQUENCE</scope>
</reference>
<feature type="binding site" evidence="1">
    <location>
        <position position="299"/>
    </location>
    <ligand>
        <name>Zn(2+)</name>
        <dbReference type="ChEBI" id="CHEBI:29105"/>
    </ligand>
</feature>
<dbReference type="GO" id="GO:0046872">
    <property type="term" value="F:metal ion binding"/>
    <property type="evidence" value="ECO:0007669"/>
    <property type="project" value="UniProtKB-KW"/>
</dbReference>
<dbReference type="InterPro" id="IPR011257">
    <property type="entry name" value="DNA_glycosylase"/>
</dbReference>
<dbReference type="AlphaFoldDB" id="A0A1D1Z255"/>
<organism evidence="3">
    <name type="scientific">Anthurium amnicola</name>
    <dbReference type="NCBI Taxonomy" id="1678845"/>
    <lineage>
        <taxon>Eukaryota</taxon>
        <taxon>Viridiplantae</taxon>
        <taxon>Streptophyta</taxon>
        <taxon>Embryophyta</taxon>
        <taxon>Tracheophyta</taxon>
        <taxon>Spermatophyta</taxon>
        <taxon>Magnoliopsida</taxon>
        <taxon>Liliopsida</taxon>
        <taxon>Araceae</taxon>
        <taxon>Pothoideae</taxon>
        <taxon>Potheae</taxon>
        <taxon>Anthurium</taxon>
    </lineage>
</organism>
<dbReference type="SUPFAM" id="SSF48150">
    <property type="entry name" value="DNA-glycosylase"/>
    <property type="match status" value="1"/>
</dbReference>
<keyword evidence="1" id="KW-0862">Zinc</keyword>
<dbReference type="Gene3D" id="1.10.340.30">
    <property type="entry name" value="Hypothetical protein, domain 2"/>
    <property type="match status" value="1"/>
</dbReference>
<feature type="compositionally biased region" description="Low complexity" evidence="2">
    <location>
        <begin position="65"/>
        <end position="77"/>
    </location>
</feature>
<dbReference type="PANTHER" id="PTHR31116">
    <property type="entry name" value="OS04G0501200 PROTEIN"/>
    <property type="match status" value="1"/>
</dbReference>
<feature type="binding site" evidence="1">
    <location>
        <position position="295"/>
    </location>
    <ligand>
        <name>Zn(2+)</name>
        <dbReference type="ChEBI" id="CHEBI:29105"/>
    </ligand>
</feature>
<keyword evidence="1" id="KW-0479">Metal-binding</keyword>
<feature type="binding site" evidence="1">
    <location>
        <position position="137"/>
    </location>
    <ligand>
        <name>Zn(2+)</name>
        <dbReference type="ChEBI" id="CHEBI:29105"/>
    </ligand>
</feature>
<dbReference type="GO" id="GO:0006284">
    <property type="term" value="P:base-excision repair"/>
    <property type="evidence" value="ECO:0007669"/>
    <property type="project" value="InterPro"/>
</dbReference>
<dbReference type="InterPro" id="IPR005019">
    <property type="entry name" value="Adenine_glyco"/>
</dbReference>
<dbReference type="Pfam" id="PF03352">
    <property type="entry name" value="Adenine_glyco"/>
    <property type="match status" value="1"/>
</dbReference>
<protein>
    <submittedName>
        <fullName evidence="3">Putative GMP synthase [glutamine-hydrolyzing]</fullName>
    </submittedName>
</protein>
<proteinExistence type="predicted"/>
<feature type="binding site" evidence="1">
    <location>
        <position position="122"/>
    </location>
    <ligand>
        <name>Zn(2+)</name>
        <dbReference type="ChEBI" id="CHEBI:29105"/>
    </ligand>
</feature>
<feature type="region of interest" description="Disordered" evidence="2">
    <location>
        <begin position="1"/>
        <end position="81"/>
    </location>
</feature>
<name>A0A1D1Z255_9ARAE</name>
<dbReference type="GO" id="GO:0008725">
    <property type="term" value="F:DNA-3-methyladenine glycosylase activity"/>
    <property type="evidence" value="ECO:0007669"/>
    <property type="project" value="InterPro"/>
</dbReference>
<feature type="compositionally biased region" description="Basic and acidic residues" evidence="2">
    <location>
        <begin position="39"/>
        <end position="52"/>
    </location>
</feature>
<gene>
    <name evidence="3" type="primary">guaA_13</name>
    <name evidence="3" type="ORF">g.74378</name>
</gene>